<dbReference type="InterPro" id="IPR012836">
    <property type="entry name" value="FlgF"/>
</dbReference>
<name>A0A143DCJ8_9PROT</name>
<feature type="domain" description="Flagellar hook protein FlgE/F/G-like D1" evidence="7">
    <location>
        <begin position="93"/>
        <end position="152"/>
    </location>
</feature>
<dbReference type="InterPro" id="IPR001444">
    <property type="entry name" value="Flag_bb_rod_N"/>
</dbReference>
<dbReference type="GeneID" id="53315573"/>
<evidence type="ECO:0000256" key="3">
    <source>
        <dbReference type="ARBA" id="ARBA00023143"/>
    </source>
</evidence>
<dbReference type="Pfam" id="PF06429">
    <property type="entry name" value="Flg_bbr_C"/>
    <property type="match status" value="1"/>
</dbReference>
<dbReference type="OrthoDB" id="9804559at2"/>
<dbReference type="NCBIfam" id="TIGR03506">
    <property type="entry name" value="FlgEFG_subfam"/>
    <property type="match status" value="1"/>
</dbReference>
<accession>A0A143DCJ8</accession>
<evidence type="ECO:0000259" key="5">
    <source>
        <dbReference type="Pfam" id="PF00460"/>
    </source>
</evidence>
<sequence length="248" mass="27894">MQNTGYIALSAQTALWRRMETVANNLANMNTTNYRRQDTLFTDYMVRTPNTDSVFRDQVRFVQDFGTVNDLSQGPIRHTGNTLDVALERPDVFLSVETPAGEKYSRGGSLILNEQGQLSNHDGYPIMTDNNTPIFIAPNESQISIMANGTVATENGPVGRLKTVTFENPQRLKRYGSTLWEAPEGMNAEPAQKPGVVQGALEGSNVNGIIEITRMIDIQRAYERSNMMIEREDERVRRTMDTWARRSA</sequence>
<dbReference type="InterPro" id="IPR053967">
    <property type="entry name" value="LlgE_F_G-like_D1"/>
</dbReference>
<dbReference type="PANTHER" id="PTHR30435:SF19">
    <property type="entry name" value="FLAGELLAR BASAL-BODY ROD PROTEIN FLGG"/>
    <property type="match status" value="1"/>
</dbReference>
<gene>
    <name evidence="8" type="ORF">AY555_00145</name>
</gene>
<evidence type="ECO:0000259" key="6">
    <source>
        <dbReference type="Pfam" id="PF06429"/>
    </source>
</evidence>
<dbReference type="NCBIfam" id="TIGR02490">
    <property type="entry name" value="flgF"/>
    <property type="match status" value="1"/>
</dbReference>
<comment type="similarity">
    <text evidence="2 4">Belongs to the flagella basal body rod proteins family.</text>
</comment>
<dbReference type="GO" id="GO:0030694">
    <property type="term" value="C:bacterial-type flagellum basal body, rod"/>
    <property type="evidence" value="ECO:0007669"/>
    <property type="project" value="UniProtKB-UniRule"/>
</dbReference>
<evidence type="ECO:0000259" key="7">
    <source>
        <dbReference type="Pfam" id="PF22692"/>
    </source>
</evidence>
<dbReference type="RefSeq" id="WP_066131796.1">
    <property type="nucleotide sequence ID" value="NZ_CP014525.1"/>
</dbReference>
<comment type="subcellular location">
    <subcellularLocation>
        <location evidence="1 4">Bacterial flagellum basal body</location>
    </subcellularLocation>
</comment>
<keyword evidence="8" id="KW-0282">Flagellum</keyword>
<dbReference type="Pfam" id="PF00460">
    <property type="entry name" value="Flg_bb_rod"/>
    <property type="match status" value="1"/>
</dbReference>
<dbReference type="PANTHER" id="PTHR30435">
    <property type="entry name" value="FLAGELLAR PROTEIN"/>
    <property type="match status" value="1"/>
</dbReference>
<dbReference type="GO" id="GO:0071978">
    <property type="term" value="P:bacterial-type flagellum-dependent swarming motility"/>
    <property type="evidence" value="ECO:0007669"/>
    <property type="project" value="TreeGrafter"/>
</dbReference>
<keyword evidence="3 4" id="KW-0975">Bacterial flagellum</keyword>
<dbReference type="InterPro" id="IPR019776">
    <property type="entry name" value="Flagellar_basal_body_rod_CS"/>
</dbReference>
<evidence type="ECO:0000256" key="1">
    <source>
        <dbReference type="ARBA" id="ARBA00004117"/>
    </source>
</evidence>
<evidence type="ECO:0000313" key="9">
    <source>
        <dbReference type="Proteomes" id="UP000076066"/>
    </source>
</evidence>
<dbReference type="SUPFAM" id="SSF117143">
    <property type="entry name" value="Flagellar hook protein flgE"/>
    <property type="match status" value="1"/>
</dbReference>
<feature type="domain" description="Flagellar basal body rod protein N-terminal" evidence="5">
    <location>
        <begin position="6"/>
        <end position="35"/>
    </location>
</feature>
<dbReference type="InterPro" id="IPR020013">
    <property type="entry name" value="Flagellar_FlgE/F/G"/>
</dbReference>
<keyword evidence="8" id="KW-0969">Cilium</keyword>
<dbReference type="EMBL" id="CP014525">
    <property type="protein sequence ID" value="AMW33838.1"/>
    <property type="molecule type" value="Genomic_DNA"/>
</dbReference>
<dbReference type="InterPro" id="IPR010930">
    <property type="entry name" value="Flg_bb/hook_C_dom"/>
</dbReference>
<feature type="domain" description="Flagellar basal-body/hook protein C-terminal" evidence="6">
    <location>
        <begin position="197"/>
        <end position="239"/>
    </location>
</feature>
<dbReference type="AlphaFoldDB" id="A0A143DCJ8"/>
<evidence type="ECO:0000313" key="8">
    <source>
        <dbReference type="EMBL" id="AMW33838.1"/>
    </source>
</evidence>
<keyword evidence="9" id="KW-1185">Reference proteome</keyword>
<evidence type="ECO:0000256" key="2">
    <source>
        <dbReference type="ARBA" id="ARBA00009677"/>
    </source>
</evidence>
<dbReference type="STRING" id="1549855.AY555_00145"/>
<organism evidence="8 9">
    <name type="scientific">Haematospirillum jordaniae</name>
    <dbReference type="NCBI Taxonomy" id="1549855"/>
    <lineage>
        <taxon>Bacteria</taxon>
        <taxon>Pseudomonadati</taxon>
        <taxon>Pseudomonadota</taxon>
        <taxon>Alphaproteobacteria</taxon>
        <taxon>Rhodospirillales</taxon>
        <taxon>Novispirillaceae</taxon>
        <taxon>Haematospirillum</taxon>
    </lineage>
</organism>
<protein>
    <recommendedName>
        <fullName evidence="4">Flagellar basal-body rod protein FlgF</fullName>
    </recommendedName>
</protein>
<keyword evidence="8" id="KW-0966">Cell projection</keyword>
<comment type="subunit">
    <text evidence="4">The basal body constitutes a major portion of the flagellar organelle and consists of five rings (E,L,P,S, and M) mounted on a central rod. The rod consists of about 26 subunits of FlgG in the distal portion, and FlgB, FlgC and FlgF are thought to build up the proximal portion of the rod with about 6 subunits each.</text>
</comment>
<dbReference type="Pfam" id="PF22692">
    <property type="entry name" value="LlgE_F_G_D1"/>
    <property type="match status" value="1"/>
</dbReference>
<dbReference type="PROSITE" id="PS00588">
    <property type="entry name" value="FLAGELLA_BB_ROD"/>
    <property type="match status" value="1"/>
</dbReference>
<dbReference type="KEGG" id="hjo:AY555_00145"/>
<dbReference type="Proteomes" id="UP000076066">
    <property type="component" value="Chromosome"/>
</dbReference>
<evidence type="ECO:0000256" key="4">
    <source>
        <dbReference type="RuleBase" id="RU362116"/>
    </source>
</evidence>
<reference evidence="8 9" key="1">
    <citation type="submission" date="2016-02" db="EMBL/GenBank/DDBJ databases">
        <title>Complete Genome of H5569, the type strain of the newly described species Haematospirillium jordaniae.</title>
        <authorList>
            <person name="Nicholson A.C."/>
            <person name="Humrighouse B.W."/>
            <person name="Loparov V."/>
            <person name="McQuiston J.R."/>
        </authorList>
    </citation>
    <scope>NUCLEOTIDE SEQUENCE [LARGE SCALE GENOMIC DNA]</scope>
    <source>
        <strain evidence="8 9">H5569</strain>
    </source>
</reference>
<proteinExistence type="inferred from homology"/>
<dbReference type="InterPro" id="IPR037925">
    <property type="entry name" value="FlgE/F/G-like"/>
</dbReference>